<organism evidence="2 3">
    <name type="scientific">Ferrimonas marina</name>
    <dbReference type="NCBI Taxonomy" id="299255"/>
    <lineage>
        <taxon>Bacteria</taxon>
        <taxon>Pseudomonadati</taxon>
        <taxon>Pseudomonadota</taxon>
        <taxon>Gammaproteobacteria</taxon>
        <taxon>Alteromonadales</taxon>
        <taxon>Ferrimonadaceae</taxon>
        <taxon>Ferrimonas</taxon>
    </lineage>
</organism>
<dbReference type="RefSeq" id="WP_067656857.1">
    <property type="nucleotide sequence ID" value="NZ_FQXG01000004.1"/>
</dbReference>
<dbReference type="CDD" id="cd06558">
    <property type="entry name" value="crotonase-like"/>
    <property type="match status" value="1"/>
</dbReference>
<dbReference type="EMBL" id="FQXG01000004">
    <property type="protein sequence ID" value="SHH76571.1"/>
    <property type="molecule type" value="Genomic_DNA"/>
</dbReference>
<keyword evidence="3" id="KW-1185">Reference proteome</keyword>
<name>A0A1M5VMU5_9GAMM</name>
<dbReference type="Proteomes" id="UP000184268">
    <property type="component" value="Unassembled WGS sequence"/>
</dbReference>
<dbReference type="InterPro" id="IPR014748">
    <property type="entry name" value="Enoyl-CoA_hydra_C"/>
</dbReference>
<dbReference type="Pfam" id="PF00378">
    <property type="entry name" value="ECH_1"/>
    <property type="match status" value="1"/>
</dbReference>
<dbReference type="AlphaFoldDB" id="A0A1M5VMU5"/>
<dbReference type="OrthoDB" id="9807606at2"/>
<dbReference type="Gene3D" id="3.90.226.10">
    <property type="entry name" value="2-enoyl-CoA Hydratase, Chain A, domain 1"/>
    <property type="match status" value="1"/>
</dbReference>
<dbReference type="Gene3D" id="1.10.12.10">
    <property type="entry name" value="Lyase 2-enoyl-coa Hydratase, Chain A, domain 2"/>
    <property type="match status" value="1"/>
</dbReference>
<evidence type="ECO:0000256" key="1">
    <source>
        <dbReference type="ARBA" id="ARBA00005254"/>
    </source>
</evidence>
<dbReference type="PANTHER" id="PTHR42964">
    <property type="entry name" value="ENOYL-COA HYDRATASE"/>
    <property type="match status" value="1"/>
</dbReference>
<evidence type="ECO:0000313" key="3">
    <source>
        <dbReference type="Proteomes" id="UP000184268"/>
    </source>
</evidence>
<gene>
    <name evidence="2" type="ORF">SAMN02745129_2866</name>
</gene>
<dbReference type="STRING" id="299255.SAMN02745129_2866"/>
<sequence length="265" mass="29291">MTESHIKVQQQGRIARLVLNRPDKHNAFNAAMIQQITDALQQLSRQPELNLLVLQAEGKHFCAGADLAWMQSQAQMSAEENHTDALALAQMLNALDRFPAPVMALVQGAAYGGALGLIACADLVLAKDNARFCLSEVKLGLIPATISPYVARAIGHRQLRRYALGAETLDAQRAEQLGLVHQVVSDLDSAAEQWCQRLQQNGPMALRACKELLRHIEQRPLDQALMQDTAHRIARVRVSPEGQEGLTAFFNKRQPHWQGGQDDTE</sequence>
<dbReference type="PANTHER" id="PTHR42964:SF1">
    <property type="entry name" value="POLYKETIDE BIOSYNTHESIS ENOYL-COA HYDRATASE PKSH-RELATED"/>
    <property type="match status" value="1"/>
</dbReference>
<dbReference type="SUPFAM" id="SSF52096">
    <property type="entry name" value="ClpP/crotonase"/>
    <property type="match status" value="1"/>
</dbReference>
<dbReference type="InterPro" id="IPR029045">
    <property type="entry name" value="ClpP/crotonase-like_dom_sf"/>
</dbReference>
<dbReference type="InterPro" id="IPR001753">
    <property type="entry name" value="Enoyl-CoA_hydra/iso"/>
</dbReference>
<protein>
    <submittedName>
        <fullName evidence="2">Methylglutaconyl-CoA hydratase</fullName>
    </submittedName>
</protein>
<comment type="similarity">
    <text evidence="1">Belongs to the enoyl-CoA hydratase/isomerase family.</text>
</comment>
<evidence type="ECO:0000313" key="2">
    <source>
        <dbReference type="EMBL" id="SHH76571.1"/>
    </source>
</evidence>
<dbReference type="GO" id="GO:0003824">
    <property type="term" value="F:catalytic activity"/>
    <property type="evidence" value="ECO:0007669"/>
    <property type="project" value="UniProtKB-ARBA"/>
</dbReference>
<proteinExistence type="inferred from homology"/>
<reference evidence="2 3" key="1">
    <citation type="submission" date="2016-11" db="EMBL/GenBank/DDBJ databases">
        <authorList>
            <person name="Jaros S."/>
            <person name="Januszkiewicz K."/>
            <person name="Wedrychowicz H."/>
        </authorList>
    </citation>
    <scope>NUCLEOTIDE SEQUENCE [LARGE SCALE GENOMIC DNA]</scope>
    <source>
        <strain evidence="2 3">DSM 16917</strain>
    </source>
</reference>
<dbReference type="InterPro" id="IPR051683">
    <property type="entry name" value="Enoyl-CoA_Hydratase/Isomerase"/>
</dbReference>
<accession>A0A1M5VMU5</accession>
<dbReference type="GO" id="GO:0008300">
    <property type="term" value="P:isoprenoid catabolic process"/>
    <property type="evidence" value="ECO:0007669"/>
    <property type="project" value="TreeGrafter"/>
</dbReference>